<feature type="coiled-coil region" evidence="1">
    <location>
        <begin position="35"/>
        <end position="76"/>
    </location>
</feature>
<organism evidence="2 3">
    <name type="scientific">Cyclostephanos tholiformis</name>
    <dbReference type="NCBI Taxonomy" id="382380"/>
    <lineage>
        <taxon>Eukaryota</taxon>
        <taxon>Sar</taxon>
        <taxon>Stramenopiles</taxon>
        <taxon>Ochrophyta</taxon>
        <taxon>Bacillariophyta</taxon>
        <taxon>Coscinodiscophyceae</taxon>
        <taxon>Thalassiosirophycidae</taxon>
        <taxon>Stephanodiscales</taxon>
        <taxon>Stephanodiscaceae</taxon>
        <taxon>Cyclostephanos</taxon>
    </lineage>
</organism>
<protein>
    <submittedName>
        <fullName evidence="2">Uncharacterized protein</fullName>
    </submittedName>
</protein>
<evidence type="ECO:0000313" key="3">
    <source>
        <dbReference type="Proteomes" id="UP001530377"/>
    </source>
</evidence>
<dbReference type="Proteomes" id="UP001530377">
    <property type="component" value="Unassembled WGS sequence"/>
</dbReference>
<reference evidence="2 3" key="1">
    <citation type="submission" date="2024-10" db="EMBL/GenBank/DDBJ databases">
        <title>Updated reference genomes for cyclostephanoid diatoms.</title>
        <authorList>
            <person name="Roberts W.R."/>
            <person name="Alverson A.J."/>
        </authorList>
    </citation>
    <scope>NUCLEOTIDE SEQUENCE [LARGE SCALE GENOMIC DNA]</scope>
    <source>
        <strain evidence="2 3">AJA228-03</strain>
    </source>
</reference>
<keyword evidence="1" id="KW-0175">Coiled coil</keyword>
<evidence type="ECO:0000313" key="2">
    <source>
        <dbReference type="EMBL" id="KAL3816052.1"/>
    </source>
</evidence>
<gene>
    <name evidence="2" type="ORF">ACHAXA_010357</name>
</gene>
<comment type="caution">
    <text evidence="2">The sequence shown here is derived from an EMBL/GenBank/DDBJ whole genome shotgun (WGS) entry which is preliminary data.</text>
</comment>
<keyword evidence="3" id="KW-1185">Reference proteome</keyword>
<accession>A0ABD3RV18</accession>
<evidence type="ECO:0000256" key="1">
    <source>
        <dbReference type="SAM" id="Coils"/>
    </source>
</evidence>
<dbReference type="EMBL" id="JALLPB020000168">
    <property type="protein sequence ID" value="KAL3816052.1"/>
    <property type="molecule type" value="Genomic_DNA"/>
</dbReference>
<name>A0ABD3RV18_9STRA</name>
<proteinExistence type="predicted"/>
<dbReference type="AlphaFoldDB" id="A0ABD3RV18"/>
<sequence length="233" mass="26402">MASVAMVSEGGYAMDAITQRLAAAKAQESSAAKMMDTAQQVLEIALRNVEFATENLDSSRDEVRAVEALLNEAEARWQVIDVDMPATHTYFARPDITVDDLIANFFEPKFGEGEPDEAFGLTETDVKRMKEKQANFYNTGFKRFLMESADEDPNFLVKFVACATGSENLPHDNTCKINIVFDFSLQPNSYPLFHSIEHDVRLPGYEIFFGDYSKFKIYMHMVIGNFYNHPDME</sequence>